<dbReference type="EMBL" id="JAVDQY010000004">
    <property type="protein sequence ID" value="MDR6528272.1"/>
    <property type="molecule type" value="Genomic_DNA"/>
</dbReference>
<dbReference type="AlphaFoldDB" id="A0AAE4C4M6"/>
<protein>
    <submittedName>
        <fullName evidence="2">Phage-associated protein</fullName>
    </submittedName>
</protein>
<evidence type="ECO:0000313" key="3">
    <source>
        <dbReference type="Proteomes" id="UP001184861"/>
    </source>
</evidence>
<sequence>MSKIQATKYILNKFADWYKDEGGSIENNDLSILKSLKLIFLLSTIDCEKDDNLLDLYFNNFVAMPLGPVESNIYDEFKTSDYIDGNKLNIQRLNTCDHIDNKKLLDNSINKLILKNSQLILMSASELVDLTHKYSSWILAYKEAKAMGRAMYNMSVDLIKKEEKFYFI</sequence>
<gene>
    <name evidence="2" type="ORF">J2787_003691</name>
</gene>
<dbReference type="Proteomes" id="UP001184861">
    <property type="component" value="Unassembled WGS sequence"/>
</dbReference>
<dbReference type="RefSeq" id="WP_309947550.1">
    <property type="nucleotide sequence ID" value="NZ_JAVDQY010000004.1"/>
</dbReference>
<reference evidence="2" key="1">
    <citation type="submission" date="2023-07" db="EMBL/GenBank/DDBJ databases">
        <title>Sorghum-associated microbial communities from plants grown in Nebraska, USA.</title>
        <authorList>
            <person name="Schachtman D."/>
        </authorList>
    </citation>
    <scope>NUCLEOTIDE SEQUENCE</scope>
    <source>
        <strain evidence="2">DS2360</strain>
    </source>
</reference>
<comment type="caution">
    <text evidence="2">The sequence shown here is derived from an EMBL/GenBank/DDBJ whole genome shotgun (WGS) entry which is preliminary data.</text>
</comment>
<evidence type="ECO:0000313" key="2">
    <source>
        <dbReference type="EMBL" id="MDR6528272.1"/>
    </source>
</evidence>
<organism evidence="2 3">
    <name type="scientific">Chryseobacterium rhizosphaerae</name>
    <dbReference type="NCBI Taxonomy" id="395937"/>
    <lineage>
        <taxon>Bacteria</taxon>
        <taxon>Pseudomonadati</taxon>
        <taxon>Bacteroidota</taxon>
        <taxon>Flavobacteriia</taxon>
        <taxon>Flavobacteriales</taxon>
        <taxon>Weeksellaceae</taxon>
        <taxon>Chryseobacterium group</taxon>
        <taxon>Chryseobacterium</taxon>
    </lineage>
</organism>
<dbReference type="InterPro" id="IPR025272">
    <property type="entry name" value="SocA_Panacea"/>
</dbReference>
<dbReference type="Pfam" id="PF13274">
    <property type="entry name" value="SocA_Panacea"/>
    <property type="match status" value="1"/>
</dbReference>
<feature type="domain" description="Antitoxin SocA-like Panacea" evidence="1">
    <location>
        <begin position="55"/>
        <end position="137"/>
    </location>
</feature>
<name>A0AAE4C4M6_9FLAO</name>
<evidence type="ECO:0000259" key="1">
    <source>
        <dbReference type="Pfam" id="PF13274"/>
    </source>
</evidence>
<accession>A0AAE4C4M6</accession>
<proteinExistence type="predicted"/>